<dbReference type="Proteomes" id="UP000027195">
    <property type="component" value="Unassembled WGS sequence"/>
</dbReference>
<keyword evidence="1" id="KW-0812">Transmembrane</keyword>
<dbReference type="EMBL" id="KL198062">
    <property type="protein sequence ID" value="KDQ11004.1"/>
    <property type="molecule type" value="Genomic_DNA"/>
</dbReference>
<feature type="transmembrane region" description="Helical" evidence="1">
    <location>
        <begin position="243"/>
        <end position="263"/>
    </location>
</feature>
<organism evidence="2 3">
    <name type="scientific">Botryobasidium botryosum (strain FD-172 SS1)</name>
    <dbReference type="NCBI Taxonomy" id="930990"/>
    <lineage>
        <taxon>Eukaryota</taxon>
        <taxon>Fungi</taxon>
        <taxon>Dikarya</taxon>
        <taxon>Basidiomycota</taxon>
        <taxon>Agaricomycotina</taxon>
        <taxon>Agaricomycetes</taxon>
        <taxon>Cantharellales</taxon>
        <taxon>Botryobasidiaceae</taxon>
        <taxon>Botryobasidium</taxon>
    </lineage>
</organism>
<gene>
    <name evidence="2" type="ORF">BOTBODRAFT_469928</name>
</gene>
<name>A0A067M622_BOTB1</name>
<keyword evidence="1" id="KW-0472">Membrane</keyword>
<evidence type="ECO:0000256" key="1">
    <source>
        <dbReference type="SAM" id="Phobius"/>
    </source>
</evidence>
<sequence length="264" mass="29014">MEALLVSVGITFREFDLDHCSSSMWREVMISELYIVVDRLCALIVVGATAHQALDLYSFFALTVSMDTGQRIRSFMLADLQNRQRHANQASARYVGLFLSTLNPVYCFAAVESVRLTHSLCSPTMFSDLESSSYCFNRTDYYCINVRCSVAAGTISCMGQLRATHDIAGITAPGFPVKPQEAQREDSECTGVWFVLINAGHKFSAIERRYKQRGALGPRISLTWRASSSGHGLPVNNHAVGVGVYPGAVPFFSALLCLCVLGFA</sequence>
<keyword evidence="1" id="KW-1133">Transmembrane helix</keyword>
<reference evidence="3" key="1">
    <citation type="journal article" date="2014" name="Proc. Natl. Acad. Sci. U.S.A.">
        <title>Extensive sampling of basidiomycete genomes demonstrates inadequacy of the white-rot/brown-rot paradigm for wood decay fungi.</title>
        <authorList>
            <person name="Riley R."/>
            <person name="Salamov A.A."/>
            <person name="Brown D.W."/>
            <person name="Nagy L.G."/>
            <person name="Floudas D."/>
            <person name="Held B.W."/>
            <person name="Levasseur A."/>
            <person name="Lombard V."/>
            <person name="Morin E."/>
            <person name="Otillar R."/>
            <person name="Lindquist E.A."/>
            <person name="Sun H."/>
            <person name="LaButti K.M."/>
            <person name="Schmutz J."/>
            <person name="Jabbour D."/>
            <person name="Luo H."/>
            <person name="Baker S.E."/>
            <person name="Pisabarro A.G."/>
            <person name="Walton J.D."/>
            <person name="Blanchette R.A."/>
            <person name="Henrissat B."/>
            <person name="Martin F."/>
            <person name="Cullen D."/>
            <person name="Hibbett D.S."/>
            <person name="Grigoriev I.V."/>
        </authorList>
    </citation>
    <scope>NUCLEOTIDE SEQUENCE [LARGE SCALE GENOMIC DNA]</scope>
    <source>
        <strain evidence="3">FD-172 SS1</strain>
    </source>
</reference>
<evidence type="ECO:0000313" key="3">
    <source>
        <dbReference type="Proteomes" id="UP000027195"/>
    </source>
</evidence>
<keyword evidence="3" id="KW-1185">Reference proteome</keyword>
<dbReference type="AlphaFoldDB" id="A0A067M622"/>
<dbReference type="InParanoid" id="A0A067M622"/>
<protein>
    <submittedName>
        <fullName evidence="2">Uncharacterized protein</fullName>
    </submittedName>
</protein>
<dbReference type="HOGENOM" id="CLU_1053721_0_0_1"/>
<accession>A0A067M622</accession>
<evidence type="ECO:0000313" key="2">
    <source>
        <dbReference type="EMBL" id="KDQ11004.1"/>
    </source>
</evidence>
<proteinExistence type="predicted"/>